<dbReference type="Gene3D" id="2.60.40.4100">
    <property type="entry name" value="Zona pellucida, ZP-C domain"/>
    <property type="match status" value="1"/>
</dbReference>
<dbReference type="PROSITE" id="PS51034">
    <property type="entry name" value="ZP_2"/>
    <property type="match status" value="1"/>
</dbReference>
<feature type="domain" description="ZP" evidence="3">
    <location>
        <begin position="1"/>
        <end position="126"/>
    </location>
</feature>
<sequence>MDFYKTAAFATPYAENNYPILVVLNEYLYVKYSVESSANLVIMAENCKATRDGSFYSWPYYTIIQNGCEQDTTMEYTYNPLASSQKLKIRSFRFFNDYDVVYFYCELLACYKGSSNSRCSRGCLNCKRRKRRDAVEDEI</sequence>
<dbReference type="Pfam" id="PF00100">
    <property type="entry name" value="Zona_pellucida"/>
    <property type="match status" value="1"/>
</dbReference>
<keyword evidence="1" id="KW-0732">Signal</keyword>
<organism evidence="4 5">
    <name type="scientific">Porites lobata</name>
    <dbReference type="NCBI Taxonomy" id="104759"/>
    <lineage>
        <taxon>Eukaryota</taxon>
        <taxon>Metazoa</taxon>
        <taxon>Cnidaria</taxon>
        <taxon>Anthozoa</taxon>
        <taxon>Hexacorallia</taxon>
        <taxon>Scleractinia</taxon>
        <taxon>Fungiina</taxon>
        <taxon>Poritidae</taxon>
        <taxon>Porites</taxon>
    </lineage>
</organism>
<dbReference type="EMBL" id="CALNXK010000010">
    <property type="protein sequence ID" value="CAH3042549.1"/>
    <property type="molecule type" value="Genomic_DNA"/>
</dbReference>
<dbReference type="PANTHER" id="PTHR14002:SF43">
    <property type="entry name" value="DELTA-LIKE PROTEIN"/>
    <property type="match status" value="1"/>
</dbReference>
<keyword evidence="5" id="KW-1185">Reference proteome</keyword>
<comment type="caution">
    <text evidence="4">The sequence shown here is derived from an EMBL/GenBank/DDBJ whole genome shotgun (WGS) entry which is preliminary data.</text>
</comment>
<protein>
    <recommendedName>
        <fullName evidence="3">ZP domain-containing protein</fullName>
    </recommendedName>
</protein>
<evidence type="ECO:0000259" key="3">
    <source>
        <dbReference type="PROSITE" id="PS51034"/>
    </source>
</evidence>
<evidence type="ECO:0000256" key="2">
    <source>
        <dbReference type="ARBA" id="ARBA00023157"/>
    </source>
</evidence>
<evidence type="ECO:0000313" key="5">
    <source>
        <dbReference type="Proteomes" id="UP001159405"/>
    </source>
</evidence>
<dbReference type="InterPro" id="IPR055355">
    <property type="entry name" value="ZP-C"/>
</dbReference>
<keyword evidence="2" id="KW-1015">Disulfide bond</keyword>
<proteinExistence type="predicted"/>
<reference evidence="4 5" key="1">
    <citation type="submission" date="2022-05" db="EMBL/GenBank/DDBJ databases">
        <authorList>
            <consortium name="Genoscope - CEA"/>
            <person name="William W."/>
        </authorList>
    </citation>
    <scope>NUCLEOTIDE SEQUENCE [LARGE SCALE GENOMIC DNA]</scope>
</reference>
<accession>A0ABN8N3Z0</accession>
<dbReference type="InterPro" id="IPR001507">
    <property type="entry name" value="ZP_dom"/>
</dbReference>
<gene>
    <name evidence="4" type="ORF">PLOB_00000984</name>
</gene>
<evidence type="ECO:0000313" key="4">
    <source>
        <dbReference type="EMBL" id="CAH3042549.1"/>
    </source>
</evidence>
<name>A0ABN8N3Z0_9CNID</name>
<dbReference type="InterPro" id="IPR042235">
    <property type="entry name" value="ZP-C_dom"/>
</dbReference>
<evidence type="ECO:0000256" key="1">
    <source>
        <dbReference type="ARBA" id="ARBA00022729"/>
    </source>
</evidence>
<dbReference type="Proteomes" id="UP001159405">
    <property type="component" value="Unassembled WGS sequence"/>
</dbReference>
<dbReference type="PANTHER" id="PTHR14002">
    <property type="entry name" value="ENDOGLIN/TGF-BETA RECEPTOR TYPE III"/>
    <property type="match status" value="1"/>
</dbReference>